<name>A0A0E4HJ16_9BACL</name>
<accession>A0A0E4HJ16</accession>
<protein>
    <submittedName>
        <fullName evidence="1">Uncharacterized protein</fullName>
    </submittedName>
</protein>
<dbReference type="AlphaFoldDB" id="A0A0E4HJ16"/>
<reference evidence="2" key="1">
    <citation type="submission" date="2015-03" db="EMBL/GenBank/DDBJ databases">
        <authorList>
            <person name="Wibberg D."/>
        </authorList>
    </citation>
    <scope>NUCLEOTIDE SEQUENCE [LARGE SCALE GENOMIC DNA]</scope>
</reference>
<evidence type="ECO:0000313" key="2">
    <source>
        <dbReference type="Proteomes" id="UP000033163"/>
    </source>
</evidence>
<sequence>MRENPEEVLPGLDTILRAALRHGLNVEELLETFAEQTAEFGTYEDEGNRRSSNCCGIGRRQSRCWRFRG</sequence>
<dbReference type="EMBL" id="LN831776">
    <property type="protein sequence ID" value="CQR59106.1"/>
    <property type="molecule type" value="Genomic_DNA"/>
</dbReference>
<proteinExistence type="predicted"/>
<dbReference type="HOGENOM" id="CLU_2772072_0_0_9"/>
<dbReference type="Proteomes" id="UP000033163">
    <property type="component" value="Chromosome I"/>
</dbReference>
<organism evidence="1 2">
    <name type="scientific">Paenibacillus riograndensis SBR5</name>
    <dbReference type="NCBI Taxonomy" id="1073571"/>
    <lineage>
        <taxon>Bacteria</taxon>
        <taxon>Bacillati</taxon>
        <taxon>Bacillota</taxon>
        <taxon>Bacilli</taxon>
        <taxon>Bacillales</taxon>
        <taxon>Paenibacillaceae</taxon>
        <taxon>Paenibacillus</taxon>
        <taxon>Paenibacillus sonchi group</taxon>
    </lineage>
</organism>
<dbReference type="KEGG" id="pri:PRIO_6759"/>
<dbReference type="PATRIC" id="fig|1073571.4.peg.7227"/>
<evidence type="ECO:0000313" key="1">
    <source>
        <dbReference type="EMBL" id="CQR59106.1"/>
    </source>
</evidence>
<gene>
    <name evidence="1" type="ORF">PRIO_6759</name>
</gene>